<comment type="similarity">
    <text evidence="2">Belongs to the thioredoxin family.</text>
</comment>
<dbReference type="AlphaFoldDB" id="A0A8X7T1W0"/>
<organism evidence="5 6">
    <name type="scientific">Tilletia walkeri</name>
    <dbReference type="NCBI Taxonomy" id="117179"/>
    <lineage>
        <taxon>Eukaryota</taxon>
        <taxon>Fungi</taxon>
        <taxon>Dikarya</taxon>
        <taxon>Basidiomycota</taxon>
        <taxon>Ustilaginomycotina</taxon>
        <taxon>Exobasidiomycetes</taxon>
        <taxon>Tilletiales</taxon>
        <taxon>Tilletiaceae</taxon>
        <taxon>Tilletia</taxon>
    </lineage>
</organism>
<proteinExistence type="inferred from homology"/>
<comment type="caution">
    <text evidence="5">The sequence shown here is derived from an EMBL/GenBank/DDBJ whole genome shotgun (WGS) entry which is preliminary data.</text>
</comment>
<dbReference type="Proteomes" id="UP000078113">
    <property type="component" value="Unassembled WGS sequence"/>
</dbReference>
<keyword evidence="6" id="KW-1185">Reference proteome</keyword>
<reference evidence="5" key="2">
    <citation type="journal article" date="2019" name="IMA Fungus">
        <title>Genome sequencing and comparison of five Tilletia species to identify candidate genes for the detection of regulated species infecting wheat.</title>
        <authorList>
            <person name="Nguyen H.D.T."/>
            <person name="Sultana T."/>
            <person name="Kesanakurti P."/>
            <person name="Hambleton S."/>
        </authorList>
    </citation>
    <scope>NUCLEOTIDE SEQUENCE</scope>
    <source>
        <strain evidence="5">DAOMC 236422</strain>
    </source>
</reference>
<name>A0A8X7T1W0_9BASI</name>
<evidence type="ECO:0000259" key="4">
    <source>
        <dbReference type="PROSITE" id="PS51352"/>
    </source>
</evidence>
<feature type="disulfide bond" description="Redox-active" evidence="3">
    <location>
        <begin position="31"/>
        <end position="34"/>
    </location>
</feature>
<reference evidence="5" key="1">
    <citation type="submission" date="2016-04" db="EMBL/GenBank/DDBJ databases">
        <authorList>
            <person name="Nguyen H.D."/>
            <person name="Samba Siva P."/>
            <person name="Cullis J."/>
            <person name="Levesque C.A."/>
            <person name="Hambleton S."/>
        </authorList>
    </citation>
    <scope>NUCLEOTIDE SEQUENCE</scope>
    <source>
        <strain evidence="5">DAOMC 236422</strain>
    </source>
</reference>
<evidence type="ECO:0000256" key="3">
    <source>
        <dbReference type="PIRSR" id="PIRSR000077-4"/>
    </source>
</evidence>
<evidence type="ECO:0000256" key="1">
    <source>
        <dbReference type="ARBA" id="ARBA00023157"/>
    </source>
</evidence>
<dbReference type="SUPFAM" id="SSF52833">
    <property type="entry name" value="Thioredoxin-like"/>
    <property type="match status" value="1"/>
</dbReference>
<dbReference type="CDD" id="cd02947">
    <property type="entry name" value="TRX_family"/>
    <property type="match status" value="1"/>
</dbReference>
<evidence type="ECO:0000256" key="2">
    <source>
        <dbReference type="PIRNR" id="PIRNR000077"/>
    </source>
</evidence>
<dbReference type="Gene3D" id="3.40.30.10">
    <property type="entry name" value="Glutaredoxin"/>
    <property type="match status" value="1"/>
</dbReference>
<sequence>MTVTELKSLADFQRINTGNNKIIVYSKASWCRPCESIGPIYDQLASTYASQLNFYSFDVDEVDDVLSEELGIRSMPTFIYLRNGMTKGHVVGANQDRLEEFLAQAAKDK</sequence>
<protein>
    <recommendedName>
        <fullName evidence="2">Thioredoxin</fullName>
    </recommendedName>
</protein>
<dbReference type="InterPro" id="IPR005746">
    <property type="entry name" value="Thioredoxin"/>
</dbReference>
<accession>A0A8X7T1W0</accession>
<evidence type="ECO:0000313" key="6">
    <source>
        <dbReference type="Proteomes" id="UP000078113"/>
    </source>
</evidence>
<dbReference type="InterPro" id="IPR013766">
    <property type="entry name" value="Thioredoxin_domain"/>
</dbReference>
<dbReference type="PANTHER" id="PTHR46115">
    <property type="entry name" value="THIOREDOXIN-LIKE PROTEIN 1"/>
    <property type="match status" value="1"/>
</dbReference>
<dbReference type="PROSITE" id="PS51352">
    <property type="entry name" value="THIOREDOXIN_2"/>
    <property type="match status" value="1"/>
</dbReference>
<keyword evidence="1 3" id="KW-1015">Disulfide bond</keyword>
<evidence type="ECO:0000313" key="5">
    <source>
        <dbReference type="EMBL" id="KAE8264911.1"/>
    </source>
</evidence>
<dbReference type="Pfam" id="PF00085">
    <property type="entry name" value="Thioredoxin"/>
    <property type="match status" value="1"/>
</dbReference>
<dbReference type="GO" id="GO:0015035">
    <property type="term" value="F:protein-disulfide reductase activity"/>
    <property type="evidence" value="ECO:0007669"/>
    <property type="project" value="InterPro"/>
</dbReference>
<gene>
    <name evidence="5" type="ORF">A4X09_0g6823</name>
</gene>
<feature type="domain" description="Thioredoxin" evidence="4">
    <location>
        <begin position="1"/>
        <end position="107"/>
    </location>
</feature>
<dbReference type="EMBL" id="LWDG02000493">
    <property type="protein sequence ID" value="KAE8264911.1"/>
    <property type="molecule type" value="Genomic_DNA"/>
</dbReference>
<keyword evidence="3" id="KW-0676">Redox-active center</keyword>
<dbReference type="PIRSF" id="PIRSF000077">
    <property type="entry name" value="Thioredoxin"/>
    <property type="match status" value="1"/>
</dbReference>
<dbReference type="InterPro" id="IPR036249">
    <property type="entry name" value="Thioredoxin-like_sf"/>
</dbReference>